<protein>
    <submittedName>
        <fullName evidence="2">Uncharacterized protein</fullName>
    </submittedName>
</protein>
<dbReference type="Proteomes" id="UP000253383">
    <property type="component" value="Unassembled WGS sequence"/>
</dbReference>
<keyword evidence="3" id="KW-1185">Reference proteome</keyword>
<evidence type="ECO:0000256" key="1">
    <source>
        <dbReference type="SAM" id="MobiDB-lite"/>
    </source>
</evidence>
<accession>A0A368JV21</accession>
<dbReference type="EMBL" id="QOWE01000001">
    <property type="protein sequence ID" value="RCR71498.1"/>
    <property type="molecule type" value="Genomic_DNA"/>
</dbReference>
<evidence type="ECO:0000313" key="3">
    <source>
        <dbReference type="Proteomes" id="UP000253383"/>
    </source>
</evidence>
<name>A0A368JV21_9BACT</name>
<sequence>MISSAFNGSKKNTLSDKAGVRVGIWSFPNQSVRNSPMNGGNAPRRRGQRVDQTSAIGWHQRDESSHTETDGKRFLNRNRLFISIL</sequence>
<feature type="compositionally biased region" description="Polar residues" evidence="1">
    <location>
        <begin position="28"/>
        <end position="38"/>
    </location>
</feature>
<proteinExistence type="predicted"/>
<dbReference type="AlphaFoldDB" id="A0A368JV21"/>
<feature type="compositionally biased region" description="Basic and acidic residues" evidence="1">
    <location>
        <begin position="59"/>
        <end position="70"/>
    </location>
</feature>
<feature type="region of interest" description="Disordered" evidence="1">
    <location>
        <begin position="28"/>
        <end position="70"/>
    </location>
</feature>
<reference evidence="2 3" key="1">
    <citation type="submission" date="2018-07" db="EMBL/GenBank/DDBJ databases">
        <title>Genome analysis of Larkinella rosea.</title>
        <authorList>
            <person name="Zhou Z."/>
            <person name="Wang G."/>
        </authorList>
    </citation>
    <scope>NUCLEOTIDE SEQUENCE [LARGE SCALE GENOMIC DNA]</scope>
    <source>
        <strain evidence="3">zzj9</strain>
    </source>
</reference>
<evidence type="ECO:0000313" key="2">
    <source>
        <dbReference type="EMBL" id="RCR71498.1"/>
    </source>
</evidence>
<organism evidence="2 3">
    <name type="scientific">Larkinella punicea</name>
    <dbReference type="NCBI Taxonomy" id="2315727"/>
    <lineage>
        <taxon>Bacteria</taxon>
        <taxon>Pseudomonadati</taxon>
        <taxon>Bacteroidota</taxon>
        <taxon>Cytophagia</taxon>
        <taxon>Cytophagales</taxon>
        <taxon>Spirosomataceae</taxon>
        <taxon>Larkinella</taxon>
    </lineage>
</organism>
<gene>
    <name evidence="2" type="ORF">DUE52_00770</name>
</gene>
<comment type="caution">
    <text evidence="2">The sequence shown here is derived from an EMBL/GenBank/DDBJ whole genome shotgun (WGS) entry which is preliminary data.</text>
</comment>